<dbReference type="EMBL" id="JAXDAE010000011">
    <property type="protein sequence ID" value="MDY2587914.1"/>
    <property type="molecule type" value="Genomic_DNA"/>
</dbReference>
<dbReference type="Proteomes" id="UP001285855">
    <property type="component" value="Unassembled WGS sequence"/>
</dbReference>
<sequence>MLSILLPTDFSENSENAITYALELFKNENCKFHFLHCYPPVIFSYEYQIEKGLIGKDIHKILQQESKEKLYEFALTLMRKHGNKQEFEIEVVKGFLPDRISKTVSSSNIDIIVMGTKGETDSERVVFGSNTTQVINKRCCPIIAVPDDYKFNGLDHILFPTDLNLEFKSRHLKPILKILNLHSSAMDVLHISLLGLSSMQREHKKYLEDHFADFKTKFNILEETNITEVIFDYQKNNETDLLVMINNKHMFFENLFFKPIISKIAMHLQTPFMVIPA</sequence>
<evidence type="ECO:0000259" key="2">
    <source>
        <dbReference type="Pfam" id="PF00582"/>
    </source>
</evidence>
<reference evidence="3 4" key="1">
    <citation type="submission" date="2023-11" db="EMBL/GenBank/DDBJ databases">
        <title>Winogradskyella pelagius sp. nov., isolated from coastal sediment.</title>
        <authorList>
            <person name="Li F."/>
        </authorList>
    </citation>
    <scope>NUCLEOTIDE SEQUENCE [LARGE SCALE GENOMIC DNA]</scope>
    <source>
        <strain evidence="3 4">KCTC 23502</strain>
    </source>
</reference>
<gene>
    <name evidence="3" type="ORF">SNF14_11240</name>
</gene>
<dbReference type="SUPFAM" id="SSF52402">
    <property type="entry name" value="Adenine nucleotide alpha hydrolases-like"/>
    <property type="match status" value="2"/>
</dbReference>
<keyword evidence="4" id="KW-1185">Reference proteome</keyword>
<dbReference type="PANTHER" id="PTHR46268:SF6">
    <property type="entry name" value="UNIVERSAL STRESS PROTEIN UP12"/>
    <property type="match status" value="1"/>
</dbReference>
<dbReference type="RefSeq" id="WP_320556265.1">
    <property type="nucleotide sequence ID" value="NZ_JAXDAE010000011.1"/>
</dbReference>
<evidence type="ECO:0000313" key="4">
    <source>
        <dbReference type="Proteomes" id="UP001285855"/>
    </source>
</evidence>
<evidence type="ECO:0000256" key="1">
    <source>
        <dbReference type="ARBA" id="ARBA00008791"/>
    </source>
</evidence>
<dbReference type="PANTHER" id="PTHR46268">
    <property type="entry name" value="STRESS RESPONSE PROTEIN NHAX"/>
    <property type="match status" value="1"/>
</dbReference>
<accession>A0ABU5EP62</accession>
<dbReference type="Pfam" id="PF00582">
    <property type="entry name" value="Usp"/>
    <property type="match status" value="1"/>
</dbReference>
<evidence type="ECO:0000313" key="3">
    <source>
        <dbReference type="EMBL" id="MDY2587914.1"/>
    </source>
</evidence>
<feature type="domain" description="UspA" evidence="2">
    <location>
        <begin position="3"/>
        <end position="146"/>
    </location>
</feature>
<organism evidence="3 4">
    <name type="scientific">Winogradskyella aquimaris</name>
    <dbReference type="NCBI Taxonomy" id="864074"/>
    <lineage>
        <taxon>Bacteria</taxon>
        <taxon>Pseudomonadati</taxon>
        <taxon>Bacteroidota</taxon>
        <taxon>Flavobacteriia</taxon>
        <taxon>Flavobacteriales</taxon>
        <taxon>Flavobacteriaceae</taxon>
        <taxon>Winogradskyella</taxon>
    </lineage>
</organism>
<dbReference type="InterPro" id="IPR006016">
    <property type="entry name" value="UspA"/>
</dbReference>
<comment type="similarity">
    <text evidence="1">Belongs to the universal stress protein A family.</text>
</comment>
<dbReference type="InterPro" id="IPR006015">
    <property type="entry name" value="Universal_stress_UspA"/>
</dbReference>
<dbReference type="Gene3D" id="3.40.50.12370">
    <property type="match status" value="1"/>
</dbReference>
<comment type="caution">
    <text evidence="3">The sequence shown here is derived from an EMBL/GenBank/DDBJ whole genome shotgun (WGS) entry which is preliminary data.</text>
</comment>
<proteinExistence type="inferred from homology"/>
<dbReference type="CDD" id="cd00293">
    <property type="entry name" value="USP-like"/>
    <property type="match status" value="1"/>
</dbReference>
<name>A0ABU5EP62_9FLAO</name>
<dbReference type="PRINTS" id="PR01438">
    <property type="entry name" value="UNVRSLSTRESS"/>
</dbReference>
<protein>
    <submittedName>
        <fullName evidence="3">Universal stress protein</fullName>
    </submittedName>
</protein>